<feature type="binding site" evidence="8">
    <location>
        <begin position="3"/>
        <end position="17"/>
    </location>
    <ligand>
        <name>FAD</name>
        <dbReference type="ChEBI" id="CHEBI:57692"/>
    </ligand>
</feature>
<keyword evidence="4 8" id="KW-0285">Flavoprotein</keyword>
<dbReference type="EC" id="1.4.99.-" evidence="8"/>
<keyword evidence="6 8" id="KW-0560">Oxidoreductase</keyword>
<proteinExistence type="inferred from homology"/>
<evidence type="ECO:0000256" key="8">
    <source>
        <dbReference type="HAMAP-Rule" id="MF_01202"/>
    </source>
</evidence>
<dbReference type="Proteomes" id="UP001466933">
    <property type="component" value="Unassembled WGS sequence"/>
</dbReference>
<evidence type="ECO:0000256" key="4">
    <source>
        <dbReference type="ARBA" id="ARBA00022630"/>
    </source>
</evidence>
<evidence type="ECO:0000256" key="6">
    <source>
        <dbReference type="ARBA" id="ARBA00023002"/>
    </source>
</evidence>
<dbReference type="HAMAP" id="MF_01202">
    <property type="entry name" value="DadA"/>
    <property type="match status" value="1"/>
</dbReference>
<comment type="function">
    <text evidence="8">Oxidative deamination of D-amino acids.</text>
</comment>
<evidence type="ECO:0000256" key="7">
    <source>
        <dbReference type="ARBA" id="ARBA00047884"/>
    </source>
</evidence>
<dbReference type="InterPro" id="IPR023080">
    <property type="entry name" value="DadA"/>
</dbReference>
<comment type="pathway">
    <text evidence="2">Amino-acid degradation; D-alanine degradation; NH(3) and pyruvate from D-alanine: step 1/1.</text>
</comment>
<dbReference type="RefSeq" id="WP_343494981.1">
    <property type="nucleotide sequence ID" value="NZ_JBCPYA010000021.1"/>
</dbReference>
<evidence type="ECO:0000313" key="11">
    <source>
        <dbReference type="Proteomes" id="UP001466933"/>
    </source>
</evidence>
<dbReference type="GO" id="GO:0016491">
    <property type="term" value="F:oxidoreductase activity"/>
    <property type="evidence" value="ECO:0007669"/>
    <property type="project" value="UniProtKB-KW"/>
</dbReference>
<organism evidence="10 11">
    <name type="scientific">Burkholderia theae</name>
    <dbReference type="NCBI Taxonomy" id="3143496"/>
    <lineage>
        <taxon>Bacteria</taxon>
        <taxon>Pseudomonadati</taxon>
        <taxon>Pseudomonadota</taxon>
        <taxon>Betaproteobacteria</taxon>
        <taxon>Burkholderiales</taxon>
        <taxon>Burkholderiaceae</taxon>
        <taxon>Burkholderia</taxon>
    </lineage>
</organism>
<dbReference type="Gene3D" id="3.50.50.60">
    <property type="entry name" value="FAD/NAD(P)-binding domain"/>
    <property type="match status" value="2"/>
</dbReference>
<evidence type="ECO:0000256" key="2">
    <source>
        <dbReference type="ARBA" id="ARBA00004960"/>
    </source>
</evidence>
<name>A0ABU9WT10_9BURK</name>
<dbReference type="SUPFAM" id="SSF54373">
    <property type="entry name" value="FAD-linked reductases, C-terminal domain"/>
    <property type="match status" value="1"/>
</dbReference>
<comment type="similarity">
    <text evidence="3 8">Belongs to the DadA oxidoreductase family.</text>
</comment>
<sequence length="428" mass="46114">MRVVILGSGVVGVASAYYLARAGHEVTVIDREAGPALETSFANAGQISPGYAAPWAAPGVPLKAVKWMFEKHAPLAIRLDGTRFQLQWMWQMLRNCTPERYAVNKGRMVRLAEYSRDCLQALRADTGIQYEGRTGGTLQLFRTQQQLDGAAKDIAVLQEANVPFELLSPAELKNAEPALAAVSHKLTGGLRLPGDETGDCQLFTTRLAALAESLGVKFRYNTPIDALAIAGGKIAGVQCGSETVRADAYVVALGSYSTRFVSNLMKIPVYPLKGYSITAPIVNEAAAPMSTVLDETYKIAITRFDQRIRVGGMAEIVGFDKKLRAARRETLEMCVNDLFPGGGDTSKATFWTGLRPMTPDGTPIVGRTPVSNLFLNTGHGTLGWTMSCGSGQLLADLISGKMPAIQADDLSVHRYLKDVAGQTRPAYA</sequence>
<accession>A0ABU9WT10</accession>
<dbReference type="InterPro" id="IPR006076">
    <property type="entry name" value="FAD-dep_OxRdtase"/>
</dbReference>
<dbReference type="SUPFAM" id="SSF51905">
    <property type="entry name" value="FAD/NAD(P)-binding domain"/>
    <property type="match status" value="1"/>
</dbReference>
<dbReference type="NCBIfam" id="NF001933">
    <property type="entry name" value="PRK00711.1"/>
    <property type="match status" value="1"/>
</dbReference>
<evidence type="ECO:0000256" key="1">
    <source>
        <dbReference type="ARBA" id="ARBA00001974"/>
    </source>
</evidence>
<comment type="cofactor">
    <cofactor evidence="1 8">
        <name>FAD</name>
        <dbReference type="ChEBI" id="CHEBI:57692"/>
    </cofactor>
</comment>
<keyword evidence="11" id="KW-1185">Reference proteome</keyword>
<dbReference type="PANTHER" id="PTHR13847:SF280">
    <property type="entry name" value="D-AMINO ACID DEHYDROGENASE"/>
    <property type="match status" value="1"/>
</dbReference>
<protein>
    <recommendedName>
        <fullName evidence="8">D-amino acid dehydrogenase</fullName>
        <ecNumber evidence="8">1.4.99.-</ecNumber>
    </recommendedName>
</protein>
<evidence type="ECO:0000259" key="9">
    <source>
        <dbReference type="Pfam" id="PF01266"/>
    </source>
</evidence>
<evidence type="ECO:0000256" key="3">
    <source>
        <dbReference type="ARBA" id="ARBA00009410"/>
    </source>
</evidence>
<dbReference type="EMBL" id="JBCPYA010000021">
    <property type="protein sequence ID" value="MEN2474899.1"/>
    <property type="molecule type" value="Genomic_DNA"/>
</dbReference>
<gene>
    <name evidence="8" type="primary">dadA</name>
    <name evidence="10" type="ORF">VOI36_33855</name>
</gene>
<comment type="caution">
    <text evidence="10">The sequence shown here is derived from an EMBL/GenBank/DDBJ whole genome shotgun (WGS) entry which is preliminary data.</text>
</comment>
<evidence type="ECO:0000313" key="10">
    <source>
        <dbReference type="EMBL" id="MEN2474899.1"/>
    </source>
</evidence>
<dbReference type="InterPro" id="IPR036188">
    <property type="entry name" value="FAD/NAD-bd_sf"/>
</dbReference>
<reference evidence="10 11" key="1">
    <citation type="submission" date="2024-05" db="EMBL/GenBank/DDBJ databases">
        <title>Burkholderia sp. Nov. a novel bacteria isolated from rhizosphere soil of Camellia sinensis.</title>
        <authorList>
            <person name="Dong Y."/>
        </authorList>
    </citation>
    <scope>NUCLEOTIDE SEQUENCE [LARGE SCALE GENOMIC DNA]</scope>
    <source>
        <strain evidence="10 11">GS2Y</strain>
    </source>
</reference>
<dbReference type="PANTHER" id="PTHR13847">
    <property type="entry name" value="SARCOSINE DEHYDROGENASE-RELATED"/>
    <property type="match status" value="1"/>
</dbReference>
<comment type="catalytic activity">
    <reaction evidence="7 8">
        <text>a D-alpha-amino acid + A + H2O = a 2-oxocarboxylate + AH2 + NH4(+)</text>
        <dbReference type="Rhea" id="RHEA:18125"/>
        <dbReference type="ChEBI" id="CHEBI:13193"/>
        <dbReference type="ChEBI" id="CHEBI:15377"/>
        <dbReference type="ChEBI" id="CHEBI:17499"/>
        <dbReference type="ChEBI" id="CHEBI:28938"/>
        <dbReference type="ChEBI" id="CHEBI:35179"/>
        <dbReference type="ChEBI" id="CHEBI:59871"/>
    </reaction>
</comment>
<evidence type="ECO:0000256" key="5">
    <source>
        <dbReference type="ARBA" id="ARBA00022827"/>
    </source>
</evidence>
<keyword evidence="5 8" id="KW-0274">FAD</keyword>
<dbReference type="Pfam" id="PF01266">
    <property type="entry name" value="DAO"/>
    <property type="match status" value="1"/>
</dbReference>
<feature type="domain" description="FAD dependent oxidoreductase" evidence="9">
    <location>
        <begin position="2"/>
        <end position="397"/>
    </location>
</feature>
<dbReference type="Gene3D" id="3.30.9.10">
    <property type="entry name" value="D-Amino Acid Oxidase, subunit A, domain 2"/>
    <property type="match status" value="1"/>
</dbReference>